<keyword evidence="4 7" id="KW-0812">Transmembrane</keyword>
<comment type="subcellular location">
    <subcellularLocation>
        <location evidence="1">Cell membrane</location>
        <topology evidence="1">Multi-pass membrane protein</topology>
    </subcellularLocation>
</comment>
<feature type="transmembrane region" description="Helical" evidence="7">
    <location>
        <begin position="87"/>
        <end position="106"/>
    </location>
</feature>
<feature type="transmembrane region" description="Helical" evidence="7">
    <location>
        <begin position="260"/>
        <end position="284"/>
    </location>
</feature>
<keyword evidence="3" id="KW-1003">Cell membrane</keyword>
<evidence type="ECO:0000256" key="4">
    <source>
        <dbReference type="ARBA" id="ARBA00022692"/>
    </source>
</evidence>
<accession>A0A291R069</accession>
<protein>
    <submittedName>
        <fullName evidence="8">Putative sulfate exporter family transporter</fullName>
    </submittedName>
</protein>
<evidence type="ECO:0000313" key="8">
    <source>
        <dbReference type="EMBL" id="ATL49561.1"/>
    </source>
</evidence>
<organism evidence="8 9">
    <name type="scientific">Chitinophaga caeni</name>
    <dbReference type="NCBI Taxonomy" id="2029983"/>
    <lineage>
        <taxon>Bacteria</taxon>
        <taxon>Pseudomonadati</taxon>
        <taxon>Bacteroidota</taxon>
        <taxon>Chitinophagia</taxon>
        <taxon>Chitinophagales</taxon>
        <taxon>Chitinophagaceae</taxon>
        <taxon>Chitinophaga</taxon>
    </lineage>
</organism>
<dbReference type="InterPro" id="IPR018383">
    <property type="entry name" value="UPF0324_pro"/>
</dbReference>
<dbReference type="PANTHER" id="PTHR30106:SF1">
    <property type="entry name" value="UPF0324 MEMBRANE PROTEIN FN0533"/>
    <property type="match status" value="1"/>
</dbReference>
<evidence type="ECO:0000256" key="3">
    <source>
        <dbReference type="ARBA" id="ARBA00022475"/>
    </source>
</evidence>
<feature type="transmembrane region" description="Helical" evidence="7">
    <location>
        <begin position="20"/>
        <end position="48"/>
    </location>
</feature>
<reference evidence="8 9" key="1">
    <citation type="submission" date="2017-10" db="EMBL/GenBank/DDBJ databases">
        <title>Paenichitinophaga pekingensis gen. nov., sp. nov., isolated from activated sludge.</title>
        <authorList>
            <person name="Jin D."/>
            <person name="Kong X."/>
            <person name="Deng Y."/>
            <person name="Bai Z."/>
        </authorList>
    </citation>
    <scope>NUCLEOTIDE SEQUENCE [LARGE SCALE GENOMIC DNA]</scope>
    <source>
        <strain evidence="8 9">13</strain>
    </source>
</reference>
<evidence type="ECO:0000313" key="9">
    <source>
        <dbReference type="Proteomes" id="UP000220133"/>
    </source>
</evidence>
<comment type="similarity">
    <text evidence="2">Belongs to the UPF0324 family.</text>
</comment>
<dbReference type="GO" id="GO:0005886">
    <property type="term" value="C:plasma membrane"/>
    <property type="evidence" value="ECO:0007669"/>
    <property type="project" value="UniProtKB-SubCell"/>
</dbReference>
<feature type="transmembrane region" description="Helical" evidence="7">
    <location>
        <begin position="296"/>
        <end position="317"/>
    </location>
</feature>
<dbReference type="RefSeq" id="WP_098195928.1">
    <property type="nucleotide sequence ID" value="NZ_CP023777.1"/>
</dbReference>
<dbReference type="PANTHER" id="PTHR30106">
    <property type="entry name" value="INNER MEMBRANE PROTEIN YEIH-RELATED"/>
    <property type="match status" value="1"/>
</dbReference>
<evidence type="ECO:0000256" key="6">
    <source>
        <dbReference type="ARBA" id="ARBA00023136"/>
    </source>
</evidence>
<feature type="transmembrane region" description="Helical" evidence="7">
    <location>
        <begin position="144"/>
        <end position="166"/>
    </location>
</feature>
<dbReference type="AlphaFoldDB" id="A0A291R069"/>
<sequence length="318" mass="34134">MVRKLLSVTKGNISWQGILFFVAMGVCLLPFMNAAIAIVLGIIVAQFIPHPFAALQGKVSHILLQCSVVGLGFGMNAIEAFKVGKEGFGLAIISILFTLVVGKLLGRWMGIEKTTAHLVCAGTAICGGSAIAAISPVIKADNEQLSVSLGVVFLLNASALFIFPLVGHRLGLSQQQFGTWSALAIHDTSSVVGAAGKYGEEALKIATTIKLSRVLWIIPLAVYSSWHFKQGAKRIKIPYFIPAFVLAMLIYTYIPAAQTFSNYIVPVAKTGFLLTLFLIGASLTPASLANIGWKPLLHGTFLWILTSMLTLFIILYVI</sequence>
<evidence type="ECO:0000256" key="5">
    <source>
        <dbReference type="ARBA" id="ARBA00022989"/>
    </source>
</evidence>
<keyword evidence="6 7" id="KW-0472">Membrane</keyword>
<evidence type="ECO:0000256" key="2">
    <source>
        <dbReference type="ARBA" id="ARBA00007977"/>
    </source>
</evidence>
<dbReference type="Proteomes" id="UP000220133">
    <property type="component" value="Chromosome"/>
</dbReference>
<evidence type="ECO:0000256" key="7">
    <source>
        <dbReference type="SAM" id="Phobius"/>
    </source>
</evidence>
<keyword evidence="9" id="KW-1185">Reference proteome</keyword>
<evidence type="ECO:0000256" key="1">
    <source>
        <dbReference type="ARBA" id="ARBA00004651"/>
    </source>
</evidence>
<name>A0A291R069_9BACT</name>
<dbReference type="KEGG" id="cbae:COR50_21595"/>
<feature type="transmembrane region" description="Helical" evidence="7">
    <location>
        <begin position="237"/>
        <end position="254"/>
    </location>
</feature>
<dbReference type="Pfam" id="PF03601">
    <property type="entry name" value="Cons_hypoth698"/>
    <property type="match status" value="1"/>
</dbReference>
<gene>
    <name evidence="8" type="ORF">COR50_21595</name>
</gene>
<feature type="transmembrane region" description="Helical" evidence="7">
    <location>
        <begin position="60"/>
        <end position="81"/>
    </location>
</feature>
<dbReference type="EMBL" id="CP023777">
    <property type="protein sequence ID" value="ATL49561.1"/>
    <property type="molecule type" value="Genomic_DNA"/>
</dbReference>
<proteinExistence type="inferred from homology"/>
<keyword evidence="5 7" id="KW-1133">Transmembrane helix</keyword>
<feature type="transmembrane region" description="Helical" evidence="7">
    <location>
        <begin position="118"/>
        <end position="138"/>
    </location>
</feature>
<dbReference type="OrthoDB" id="9811391at2"/>